<dbReference type="Proteomes" id="UP000318571">
    <property type="component" value="Chromosome 1"/>
</dbReference>
<evidence type="ECO:0000256" key="1">
    <source>
        <dbReference type="ARBA" id="ARBA00022441"/>
    </source>
</evidence>
<reference evidence="3 4" key="1">
    <citation type="journal article" date="2018" name="Nat. Ecol. Evol.">
        <title>Genomic signatures of mitonuclear coevolution across populations of Tigriopus californicus.</title>
        <authorList>
            <person name="Barreto F.S."/>
            <person name="Watson E.T."/>
            <person name="Lima T.G."/>
            <person name="Willett C.S."/>
            <person name="Edmands S."/>
            <person name="Li W."/>
            <person name="Burton R.S."/>
        </authorList>
    </citation>
    <scope>NUCLEOTIDE SEQUENCE [LARGE SCALE GENOMIC DNA]</scope>
    <source>
        <strain evidence="3 4">San Diego</strain>
    </source>
</reference>
<accession>A0A553NSK7</accession>
<evidence type="ECO:0000256" key="2">
    <source>
        <dbReference type="ARBA" id="ARBA00022737"/>
    </source>
</evidence>
<keyword evidence="4" id="KW-1185">Reference proteome</keyword>
<dbReference type="Pfam" id="PF24681">
    <property type="entry name" value="Kelch_KLHDC2_KLHL20_DRC7"/>
    <property type="match status" value="1"/>
</dbReference>
<organism evidence="3 4">
    <name type="scientific">Tigriopus californicus</name>
    <name type="common">Marine copepod</name>
    <dbReference type="NCBI Taxonomy" id="6832"/>
    <lineage>
        <taxon>Eukaryota</taxon>
        <taxon>Metazoa</taxon>
        <taxon>Ecdysozoa</taxon>
        <taxon>Arthropoda</taxon>
        <taxon>Crustacea</taxon>
        <taxon>Multicrustacea</taxon>
        <taxon>Hexanauplia</taxon>
        <taxon>Copepoda</taxon>
        <taxon>Harpacticoida</taxon>
        <taxon>Harpacticidae</taxon>
        <taxon>Tigriopus</taxon>
    </lineage>
</organism>
<dbReference type="PANTHER" id="PTHR46093">
    <property type="entry name" value="ACYL-COA-BINDING DOMAIN-CONTAINING PROTEIN 5"/>
    <property type="match status" value="1"/>
</dbReference>
<dbReference type="STRING" id="6832.A0A553NSK7"/>
<dbReference type="OrthoDB" id="432528at2759"/>
<comment type="caution">
    <text evidence="3">The sequence shown here is derived from an EMBL/GenBank/DDBJ whole genome shotgun (WGS) entry which is preliminary data.</text>
</comment>
<protein>
    <recommendedName>
        <fullName evidence="5">Kelch domain-containing protein</fullName>
    </recommendedName>
</protein>
<dbReference type="InterPro" id="IPR015915">
    <property type="entry name" value="Kelch-typ_b-propeller"/>
</dbReference>
<evidence type="ECO:0000313" key="4">
    <source>
        <dbReference type="Proteomes" id="UP000318571"/>
    </source>
</evidence>
<dbReference type="PANTHER" id="PTHR46093:SF18">
    <property type="entry name" value="FIBRONECTIN TYPE-III DOMAIN-CONTAINING PROTEIN"/>
    <property type="match status" value="1"/>
</dbReference>
<dbReference type="AlphaFoldDB" id="A0A553NSK7"/>
<keyword evidence="1" id="KW-0880">Kelch repeat</keyword>
<sequence length="432" mass="49432">MSHISPHLMENEIQWQLIPVRKCTMVANRYGHGSFGFRNTLTGSDDVFVIGGNHKEDLAGKFSIAKLQLYRHLQDGSVVEAGYHRQMVHHASESDKRFPRWGFAYAYCEEEQRFFMHGGFDTLNDHSDTRFFSPEHRSCSTLGSDGGGPSPRGYHSATYVPKKSNRKLQSNMVITFGGQTCLGGPYMYFNDVHALDLESLNWTHWRCEGDVPSARSQTFAFTWRGQMYVYGGYNGRKLFTDLFKLDLLTQQWTRLMTTGDHPNTLSGLVPKNFRIFPCKPCGLLVGNKLILVLEDYATSTMDAYVLHLRSMRWIQLKGYSSHGTVPQEDVLLPVDEPFNPPARGNGTLVRSGEHLYVIGGTERHLSKTKCPAPHLWQLTLPRAMSWDRERILWLACFKNNPWDCHLARCPPHIIYYIITLVNTNSFNLKSWM</sequence>
<dbReference type="EMBL" id="VCGU01000010">
    <property type="protein sequence ID" value="TRY68422.1"/>
    <property type="molecule type" value="Genomic_DNA"/>
</dbReference>
<keyword evidence="2" id="KW-0677">Repeat</keyword>
<name>A0A553NSK7_TIGCA</name>
<evidence type="ECO:0000313" key="3">
    <source>
        <dbReference type="EMBL" id="TRY68422.1"/>
    </source>
</evidence>
<gene>
    <name evidence="3" type="ORF">TCAL_02508</name>
</gene>
<proteinExistence type="predicted"/>
<dbReference type="Gene3D" id="2.120.10.80">
    <property type="entry name" value="Kelch-type beta propeller"/>
    <property type="match status" value="2"/>
</dbReference>
<evidence type="ECO:0008006" key="5">
    <source>
        <dbReference type="Google" id="ProtNLM"/>
    </source>
</evidence>
<dbReference type="SUPFAM" id="SSF117281">
    <property type="entry name" value="Kelch motif"/>
    <property type="match status" value="1"/>
</dbReference>